<evidence type="ECO:0000259" key="1">
    <source>
        <dbReference type="Pfam" id="PF13460"/>
    </source>
</evidence>
<dbReference type="eggNOG" id="COG0702">
    <property type="taxonomic scope" value="Bacteria"/>
</dbReference>
<dbReference type="STRING" id="591159.SSQG_07667"/>
<name>D9XHX0_STRVT</name>
<dbReference type="GO" id="GO:0016646">
    <property type="term" value="F:oxidoreductase activity, acting on the CH-NH group of donors, NAD or NADP as acceptor"/>
    <property type="evidence" value="ECO:0007669"/>
    <property type="project" value="TreeGrafter"/>
</dbReference>
<evidence type="ECO:0000313" key="3">
    <source>
        <dbReference type="Proteomes" id="UP000004184"/>
    </source>
</evidence>
<organism evidence="2 3">
    <name type="scientific">Streptomyces viridochromogenes (strain DSM 40736 / JCM 4977 / BCRC 1201 / Tue 494)</name>
    <dbReference type="NCBI Taxonomy" id="591159"/>
    <lineage>
        <taxon>Bacteria</taxon>
        <taxon>Bacillati</taxon>
        <taxon>Actinomycetota</taxon>
        <taxon>Actinomycetes</taxon>
        <taxon>Kitasatosporales</taxon>
        <taxon>Streptomycetaceae</taxon>
        <taxon>Streptomyces</taxon>
    </lineage>
</organism>
<dbReference type="SUPFAM" id="SSF51735">
    <property type="entry name" value="NAD(P)-binding Rossmann-fold domains"/>
    <property type="match status" value="1"/>
</dbReference>
<accession>D9XHX0</accession>
<dbReference type="Proteomes" id="UP000004184">
    <property type="component" value="Unassembled WGS sequence"/>
</dbReference>
<dbReference type="HOGENOM" id="CLU_025711_4_5_11"/>
<dbReference type="InterPro" id="IPR036291">
    <property type="entry name" value="NAD(P)-bd_dom_sf"/>
</dbReference>
<reference evidence="3" key="1">
    <citation type="submission" date="2009-02" db="EMBL/GenBank/DDBJ databases">
        <title>Annotation of Streptomyces viridochromogenes strain DSM 40736.</title>
        <authorList>
            <consortium name="The Broad Institute Genome Sequencing Platform"/>
            <consortium name="Broad Institute Microbial Sequencing Center"/>
            <person name="Fischbach M."/>
            <person name="Godfrey P."/>
            <person name="Ward D."/>
            <person name="Young S."/>
            <person name="Zeng Q."/>
            <person name="Koehrsen M."/>
            <person name="Alvarado L."/>
            <person name="Berlin A.M."/>
            <person name="Bochicchio J."/>
            <person name="Borenstein D."/>
            <person name="Chapman S.B."/>
            <person name="Chen Z."/>
            <person name="Engels R."/>
            <person name="Freedman E."/>
            <person name="Gellesch M."/>
            <person name="Goldberg J."/>
            <person name="Griggs A."/>
            <person name="Gujja S."/>
            <person name="Heilman E.R."/>
            <person name="Heiman D.I."/>
            <person name="Hepburn T.A."/>
            <person name="Howarth C."/>
            <person name="Jen D."/>
            <person name="Larson L."/>
            <person name="Lewis B."/>
            <person name="Mehta T."/>
            <person name="Park D."/>
            <person name="Pearson M."/>
            <person name="Richards J."/>
            <person name="Roberts A."/>
            <person name="Saif S."/>
            <person name="Shea T.D."/>
            <person name="Shenoy N."/>
            <person name="Sisk P."/>
            <person name="Stolte C."/>
            <person name="Sykes S.N."/>
            <person name="Thomson T."/>
            <person name="Walk T."/>
            <person name="White J."/>
            <person name="Yandava C."/>
            <person name="Straight P."/>
            <person name="Clardy J."/>
            <person name="Hung D."/>
            <person name="Kolter R."/>
            <person name="Mekalanos J."/>
            <person name="Walker S."/>
            <person name="Walsh C.T."/>
            <person name="Wieland-Brown L.C."/>
            <person name="Haas B."/>
            <person name="Nusbaum C."/>
            <person name="Birren B."/>
        </authorList>
    </citation>
    <scope>NUCLEOTIDE SEQUENCE [LARGE SCALE GENOMIC DNA]</scope>
    <source>
        <strain evidence="3">DSM 40736 / JCM 4977 / BCRC 1201 / Tue 494</strain>
    </source>
</reference>
<feature type="domain" description="NAD(P)-binding" evidence="1">
    <location>
        <begin position="23"/>
        <end position="205"/>
    </location>
</feature>
<dbReference type="InterPro" id="IPR016040">
    <property type="entry name" value="NAD(P)-bd_dom"/>
</dbReference>
<dbReference type="PANTHER" id="PTHR43355:SF2">
    <property type="entry name" value="FLAVIN REDUCTASE (NADPH)"/>
    <property type="match status" value="1"/>
</dbReference>
<keyword evidence="3" id="KW-1185">Reference proteome</keyword>
<proteinExistence type="predicted"/>
<dbReference type="EMBL" id="GG657757">
    <property type="protein sequence ID" value="EFL37149.1"/>
    <property type="molecule type" value="Genomic_DNA"/>
</dbReference>
<sequence>MFSHVANSCSVKGWIIMRIAILGASGRTGGTLVGQALERGHDVVALVRTPAAFAVPAPRQVEVRKADVTDPRSFPDLADVDVTISAIGIAKGDGPGALVAGARVLAAAGVRTVWLGALGSGVSSRSGGLIYAGVMRMFVGSELAEKAEADQIALAAGATVFHAPDVTDGPLSSAGRIVPLAELRRPLLPPRISRATLASLLLDEAETDKHGSGIVVPLG</sequence>
<dbReference type="Gene3D" id="3.40.50.720">
    <property type="entry name" value="NAD(P)-binding Rossmann-like Domain"/>
    <property type="match status" value="1"/>
</dbReference>
<protein>
    <recommendedName>
        <fullName evidence="1">NAD(P)-binding domain-containing protein</fullName>
    </recommendedName>
</protein>
<gene>
    <name evidence="2" type="ORF">SSQG_07667</name>
</gene>
<evidence type="ECO:0000313" key="2">
    <source>
        <dbReference type="EMBL" id="EFL37149.1"/>
    </source>
</evidence>
<dbReference type="Pfam" id="PF13460">
    <property type="entry name" value="NAD_binding_10"/>
    <property type="match status" value="1"/>
</dbReference>
<dbReference type="AlphaFoldDB" id="D9XHX0"/>
<dbReference type="InterPro" id="IPR051606">
    <property type="entry name" value="Polyketide_Oxido-like"/>
</dbReference>
<dbReference type="PANTHER" id="PTHR43355">
    <property type="entry name" value="FLAVIN REDUCTASE (NADPH)"/>
    <property type="match status" value="1"/>
</dbReference>